<evidence type="ECO:0000313" key="14">
    <source>
        <dbReference type="EMBL" id="EMB13955.1"/>
    </source>
</evidence>
<feature type="domain" description="Flagellar motor switch protein FliG N-terminal" evidence="13">
    <location>
        <begin position="66"/>
        <end position="165"/>
    </location>
</feature>
<comment type="subcellular location">
    <subcellularLocation>
        <location evidence="1">Bacterial flagellum basal body</location>
    </subcellularLocation>
    <subcellularLocation>
        <location evidence="2">Cell membrane</location>
        <topology evidence="2">Peripheral membrane protein</topology>
        <orientation evidence="2">Cytoplasmic side</orientation>
    </subcellularLocation>
</comment>
<dbReference type="Pfam" id="PF14842">
    <property type="entry name" value="FliG_N"/>
    <property type="match status" value="1"/>
</dbReference>
<keyword evidence="9" id="KW-0975">Bacterial flagellum</keyword>
<keyword evidence="15" id="KW-1185">Reference proteome</keyword>
<dbReference type="InterPro" id="IPR023087">
    <property type="entry name" value="Flg_Motor_Flig_C"/>
</dbReference>
<dbReference type="InterPro" id="IPR028263">
    <property type="entry name" value="FliG_N"/>
</dbReference>
<organism evidence="14 15">
    <name type="scientific">Rhodopirellula europaea 6C</name>
    <dbReference type="NCBI Taxonomy" id="1263867"/>
    <lineage>
        <taxon>Bacteria</taxon>
        <taxon>Pseudomonadati</taxon>
        <taxon>Planctomycetota</taxon>
        <taxon>Planctomycetia</taxon>
        <taxon>Pirellulales</taxon>
        <taxon>Pirellulaceae</taxon>
        <taxon>Rhodopirellula</taxon>
    </lineage>
</organism>
<dbReference type="Pfam" id="PF01706">
    <property type="entry name" value="FliG_C"/>
    <property type="match status" value="1"/>
</dbReference>
<dbReference type="InterPro" id="IPR011002">
    <property type="entry name" value="FliG_a-hlx"/>
</dbReference>
<dbReference type="Pfam" id="PF14841">
    <property type="entry name" value="FliG_M"/>
    <property type="match status" value="1"/>
</dbReference>
<evidence type="ECO:0000256" key="3">
    <source>
        <dbReference type="ARBA" id="ARBA00010299"/>
    </source>
</evidence>
<dbReference type="GO" id="GO:0005886">
    <property type="term" value="C:plasma membrane"/>
    <property type="evidence" value="ECO:0007669"/>
    <property type="project" value="UniProtKB-SubCell"/>
</dbReference>
<comment type="function">
    <text evidence="10">FliG is one of three proteins (FliG, FliN, FliM) that forms the rotor-mounted switch complex (C ring), located at the base of the basal body. This complex interacts with the CheY and CheZ chemotaxis proteins, in addition to contacting components of the motor that determine the direction of flagellar rotation.</text>
</comment>
<evidence type="ECO:0000313" key="15">
    <source>
        <dbReference type="Proteomes" id="UP000011529"/>
    </source>
</evidence>
<sequence>MLVLPDIPILIQHDASLVGVRLSLSCGLPMKDEWSANSYSASSHLHGRFLSEVNSSSTMSIADDRGLTKAAILLMSLPTKVAAKVLGQLPPRLIETISIKIAQIDSVGGDEQEVVIAEFLTSKASSIYASPGGLERAKELIKEALGRDAGELIGNLQQTIEAMPFGFVKKVDTQTLLQFIGEEHPQTIALLLSHVPSSYAAEVLAGLDPVKQLEVIRRIASIGRTSPAAVSELERGLELRLSNMVNQQHSNTGGVESVAEILNVVERAIERTIMESLGREDPELSEDIRRLMFVFEDISKLGDRDIQALLKNVETAQWAMALKGASEALQQKVLRNMSSRAAENLQEEMGYLGSVRISEVEAVQQKIVDIVRHLEDTGEISRPTGEAEEEYVT</sequence>
<evidence type="ECO:0000259" key="11">
    <source>
        <dbReference type="Pfam" id="PF01706"/>
    </source>
</evidence>
<keyword evidence="8" id="KW-0472">Membrane</keyword>
<dbReference type="Gene3D" id="1.10.220.30">
    <property type="match status" value="3"/>
</dbReference>
<dbReference type="PATRIC" id="fig|1263867.3.peg.5709"/>
<accession>M2ABB7</accession>
<comment type="similarity">
    <text evidence="3">Belongs to the FliG family.</text>
</comment>
<evidence type="ECO:0000259" key="13">
    <source>
        <dbReference type="Pfam" id="PF14842"/>
    </source>
</evidence>
<feature type="domain" description="Flagellar motor switch protein FliG C-terminal" evidence="11">
    <location>
        <begin position="275"/>
        <end position="381"/>
    </location>
</feature>
<keyword evidence="7" id="KW-0283">Flagellar rotation</keyword>
<dbReference type="AlphaFoldDB" id="M2ABB7"/>
<name>M2ABB7_9BACT</name>
<dbReference type="GO" id="GO:0006935">
    <property type="term" value="P:chemotaxis"/>
    <property type="evidence" value="ECO:0007669"/>
    <property type="project" value="UniProtKB-KW"/>
</dbReference>
<keyword evidence="14" id="KW-0282">Flagellum</keyword>
<dbReference type="EMBL" id="ANMO01000236">
    <property type="protein sequence ID" value="EMB13955.1"/>
    <property type="molecule type" value="Genomic_DNA"/>
</dbReference>
<evidence type="ECO:0000259" key="12">
    <source>
        <dbReference type="Pfam" id="PF14841"/>
    </source>
</evidence>
<dbReference type="GO" id="GO:0071973">
    <property type="term" value="P:bacterial-type flagellum-dependent cell motility"/>
    <property type="evidence" value="ECO:0007669"/>
    <property type="project" value="InterPro"/>
</dbReference>
<dbReference type="FunFam" id="1.10.220.30:FF:000001">
    <property type="entry name" value="Flagellar motor switch protein FliG"/>
    <property type="match status" value="1"/>
</dbReference>
<feature type="domain" description="Flagellar motor switch protein FliG middle" evidence="12">
    <location>
        <begin position="174"/>
        <end position="247"/>
    </location>
</feature>
<dbReference type="Proteomes" id="UP000011529">
    <property type="component" value="Unassembled WGS sequence"/>
</dbReference>
<dbReference type="InterPro" id="IPR000090">
    <property type="entry name" value="Flg_Motor_Flig"/>
</dbReference>
<gene>
    <name evidence="14" type="ORF">RE6C_05332</name>
</gene>
<evidence type="ECO:0000256" key="4">
    <source>
        <dbReference type="ARBA" id="ARBA00021870"/>
    </source>
</evidence>
<dbReference type="PRINTS" id="PR00954">
    <property type="entry name" value="FLGMOTORFLIG"/>
</dbReference>
<evidence type="ECO:0000256" key="9">
    <source>
        <dbReference type="ARBA" id="ARBA00023143"/>
    </source>
</evidence>
<evidence type="ECO:0000256" key="7">
    <source>
        <dbReference type="ARBA" id="ARBA00022779"/>
    </source>
</evidence>
<dbReference type="PANTHER" id="PTHR30534">
    <property type="entry name" value="FLAGELLAR MOTOR SWITCH PROTEIN FLIG"/>
    <property type="match status" value="1"/>
</dbReference>
<keyword evidence="6" id="KW-0145">Chemotaxis</keyword>
<evidence type="ECO:0000256" key="1">
    <source>
        <dbReference type="ARBA" id="ARBA00004117"/>
    </source>
</evidence>
<dbReference type="PANTHER" id="PTHR30534:SF0">
    <property type="entry name" value="FLAGELLAR MOTOR SWITCH PROTEIN FLIG"/>
    <property type="match status" value="1"/>
</dbReference>
<dbReference type="SUPFAM" id="SSF48029">
    <property type="entry name" value="FliG"/>
    <property type="match status" value="2"/>
</dbReference>
<keyword evidence="5" id="KW-1003">Cell membrane</keyword>
<dbReference type="GO" id="GO:0009425">
    <property type="term" value="C:bacterial-type flagellum basal body"/>
    <property type="evidence" value="ECO:0007669"/>
    <property type="project" value="UniProtKB-SubCell"/>
</dbReference>
<reference evidence="14" key="2">
    <citation type="journal article" date="2013" name="Mar. Genomics">
        <title>Expression of sulfatases in Rhodopirellula baltica and the diversity of sulfatases in the genus Rhodopirellula.</title>
        <authorList>
            <person name="Wegner C.E."/>
            <person name="Richter-Heitmann T."/>
            <person name="Klindworth A."/>
            <person name="Klockow C."/>
            <person name="Richter M."/>
            <person name="Achstetter T."/>
            <person name="Glockner F.O."/>
            <person name="Harder J."/>
        </authorList>
    </citation>
    <scope>NUCLEOTIDE SEQUENCE [LARGE SCALE GENOMIC DNA]</scope>
    <source>
        <strain evidence="14">6C</strain>
    </source>
</reference>
<dbReference type="NCBIfam" id="TIGR00207">
    <property type="entry name" value="fliG"/>
    <property type="match status" value="1"/>
</dbReference>
<dbReference type="GO" id="GO:0003774">
    <property type="term" value="F:cytoskeletal motor activity"/>
    <property type="evidence" value="ECO:0007669"/>
    <property type="project" value="InterPro"/>
</dbReference>
<evidence type="ECO:0000256" key="8">
    <source>
        <dbReference type="ARBA" id="ARBA00023136"/>
    </source>
</evidence>
<keyword evidence="14" id="KW-0969">Cilium</keyword>
<reference evidence="14" key="1">
    <citation type="submission" date="2012-11" db="EMBL/GenBank/DDBJ databases">
        <title>Permanent draft genomes of Rhodopirellula europaea strain SH398 and 6C.</title>
        <authorList>
            <person name="Richter M."/>
            <person name="Richter-Heitmann T."/>
            <person name="Frank C."/>
            <person name="Harder J."/>
            <person name="Glockner F.O."/>
        </authorList>
    </citation>
    <scope>NUCLEOTIDE SEQUENCE</scope>
    <source>
        <strain evidence="14">6C</strain>
    </source>
</reference>
<evidence type="ECO:0000256" key="2">
    <source>
        <dbReference type="ARBA" id="ARBA00004413"/>
    </source>
</evidence>
<evidence type="ECO:0000256" key="5">
    <source>
        <dbReference type="ARBA" id="ARBA00022475"/>
    </source>
</evidence>
<proteinExistence type="inferred from homology"/>
<evidence type="ECO:0000256" key="6">
    <source>
        <dbReference type="ARBA" id="ARBA00022500"/>
    </source>
</evidence>
<evidence type="ECO:0000256" key="10">
    <source>
        <dbReference type="ARBA" id="ARBA00025598"/>
    </source>
</evidence>
<comment type="caution">
    <text evidence="14">The sequence shown here is derived from an EMBL/GenBank/DDBJ whole genome shotgun (WGS) entry which is preliminary data.</text>
</comment>
<dbReference type="InterPro" id="IPR032779">
    <property type="entry name" value="FliG_M"/>
</dbReference>
<protein>
    <recommendedName>
        <fullName evidence="4">Flagellar motor switch protein FliG</fullName>
    </recommendedName>
</protein>
<keyword evidence="14" id="KW-0966">Cell projection</keyword>